<evidence type="ECO:0000256" key="1">
    <source>
        <dbReference type="ARBA" id="ARBA00009437"/>
    </source>
</evidence>
<gene>
    <name evidence="6" type="ORF">K0504_06205</name>
</gene>
<organism evidence="6 7">
    <name type="scientific">Neiella holothuriorum</name>
    <dbReference type="NCBI Taxonomy" id="2870530"/>
    <lineage>
        <taxon>Bacteria</taxon>
        <taxon>Pseudomonadati</taxon>
        <taxon>Pseudomonadota</taxon>
        <taxon>Gammaproteobacteria</taxon>
        <taxon>Alteromonadales</taxon>
        <taxon>Echinimonadaceae</taxon>
        <taxon>Neiella</taxon>
    </lineage>
</organism>
<evidence type="ECO:0000256" key="3">
    <source>
        <dbReference type="ARBA" id="ARBA00023125"/>
    </source>
</evidence>
<dbReference type="SUPFAM" id="SSF46785">
    <property type="entry name" value="Winged helix' DNA-binding domain"/>
    <property type="match status" value="1"/>
</dbReference>
<dbReference type="CDD" id="cd05466">
    <property type="entry name" value="PBP2_LTTR_substrate"/>
    <property type="match status" value="1"/>
</dbReference>
<dbReference type="InterPro" id="IPR036390">
    <property type="entry name" value="WH_DNA-bd_sf"/>
</dbReference>
<accession>A0ABS7EEG2</accession>
<dbReference type="SUPFAM" id="SSF53850">
    <property type="entry name" value="Periplasmic binding protein-like II"/>
    <property type="match status" value="1"/>
</dbReference>
<dbReference type="InterPro" id="IPR000847">
    <property type="entry name" value="LysR_HTH_N"/>
</dbReference>
<comment type="caution">
    <text evidence="6">The sequence shown here is derived from an EMBL/GenBank/DDBJ whole genome shotgun (WGS) entry which is preliminary data.</text>
</comment>
<dbReference type="Gene3D" id="1.10.10.10">
    <property type="entry name" value="Winged helix-like DNA-binding domain superfamily/Winged helix DNA-binding domain"/>
    <property type="match status" value="1"/>
</dbReference>
<dbReference type="Pfam" id="PF00126">
    <property type="entry name" value="HTH_1"/>
    <property type="match status" value="1"/>
</dbReference>
<evidence type="ECO:0000259" key="5">
    <source>
        <dbReference type="PROSITE" id="PS50931"/>
    </source>
</evidence>
<dbReference type="PANTHER" id="PTHR30126">
    <property type="entry name" value="HTH-TYPE TRANSCRIPTIONAL REGULATOR"/>
    <property type="match status" value="1"/>
</dbReference>
<evidence type="ECO:0000313" key="6">
    <source>
        <dbReference type="EMBL" id="MBW8190625.1"/>
    </source>
</evidence>
<sequence>MALTIEQLLTIKAAADCGSFSAAARKLGKAQSTVSATINNLEQETGVVLFDRSGRYPTLTEAGQGIVEHIATLLAQVDNLEGKFNASAVGIESELTLVVDAAIPYDFLAPTLNKFYQEFPYVTLHVEHPNLDATLNGLVSEHYVLALMLTQPNYPDELKFHRLGNLKMAEVAQAEHPLCQIQPVTFADLSSYRQIIFSPHGRNLVTAEYLRSSMRLYIDNYATLIQMTLDGLGWSVVPESMVAPLLEKGELVELLLESYPHTKWEVGIDLVWSRRAHLGLAAQWLQRDLSSRSANTSKTMVSGHKALR</sequence>
<keyword evidence="7" id="KW-1185">Reference proteome</keyword>
<keyword evidence="2" id="KW-0805">Transcription regulation</keyword>
<evidence type="ECO:0000313" key="7">
    <source>
        <dbReference type="Proteomes" id="UP001166251"/>
    </source>
</evidence>
<dbReference type="EMBL" id="JAHZSS010000005">
    <property type="protein sequence ID" value="MBW8190625.1"/>
    <property type="molecule type" value="Genomic_DNA"/>
</dbReference>
<reference evidence="6" key="1">
    <citation type="submission" date="2021-07" db="EMBL/GenBank/DDBJ databases">
        <title>Neiella marina sp. nov., isolated from the intestinal content of sea cucumber Apostichopus japonicus.</title>
        <authorList>
            <person name="Bai X."/>
        </authorList>
    </citation>
    <scope>NUCLEOTIDE SEQUENCE</scope>
    <source>
        <strain evidence="6">126</strain>
    </source>
</reference>
<dbReference type="InterPro" id="IPR036388">
    <property type="entry name" value="WH-like_DNA-bd_sf"/>
</dbReference>
<dbReference type="Gene3D" id="3.40.190.290">
    <property type="match status" value="1"/>
</dbReference>
<evidence type="ECO:0000256" key="4">
    <source>
        <dbReference type="ARBA" id="ARBA00023163"/>
    </source>
</evidence>
<dbReference type="RefSeq" id="WP_220103311.1">
    <property type="nucleotide sequence ID" value="NZ_JAHZSS010000005.1"/>
</dbReference>
<dbReference type="InterPro" id="IPR005119">
    <property type="entry name" value="LysR_subst-bd"/>
</dbReference>
<proteinExistence type="inferred from homology"/>
<protein>
    <submittedName>
        <fullName evidence="6">LysR family transcriptional regulator</fullName>
    </submittedName>
</protein>
<dbReference type="PANTHER" id="PTHR30126:SF91">
    <property type="entry name" value="LYSR FAMILY TRANSCRIPTIONAL REGULATOR"/>
    <property type="match status" value="1"/>
</dbReference>
<keyword evidence="3" id="KW-0238">DNA-binding</keyword>
<comment type="similarity">
    <text evidence="1">Belongs to the LysR transcriptional regulatory family.</text>
</comment>
<dbReference type="Pfam" id="PF03466">
    <property type="entry name" value="LysR_substrate"/>
    <property type="match status" value="1"/>
</dbReference>
<name>A0ABS7EEG2_9GAMM</name>
<feature type="domain" description="HTH lysR-type" evidence="5">
    <location>
        <begin position="3"/>
        <end position="60"/>
    </location>
</feature>
<dbReference type="PRINTS" id="PR00039">
    <property type="entry name" value="HTHLYSR"/>
</dbReference>
<dbReference type="Proteomes" id="UP001166251">
    <property type="component" value="Unassembled WGS sequence"/>
</dbReference>
<keyword evidence="4" id="KW-0804">Transcription</keyword>
<dbReference type="PROSITE" id="PS50931">
    <property type="entry name" value="HTH_LYSR"/>
    <property type="match status" value="1"/>
</dbReference>
<evidence type="ECO:0000256" key="2">
    <source>
        <dbReference type="ARBA" id="ARBA00023015"/>
    </source>
</evidence>